<dbReference type="AlphaFoldDB" id="A0A9X0DPP4"/>
<evidence type="ECO:0000313" key="3">
    <source>
        <dbReference type="Proteomes" id="UP001152300"/>
    </source>
</evidence>
<dbReference type="PANTHER" id="PTHR21310:SF48">
    <property type="entry name" value="AMINOGLYCOSIDE PHOSPHOTRANSFERASE DOMAIN-CONTAINING PROTEIN"/>
    <property type="match status" value="1"/>
</dbReference>
<name>A0A9X0DPP4_9HELO</name>
<dbReference type="InterPro" id="IPR051678">
    <property type="entry name" value="AGP_Transferase"/>
</dbReference>
<dbReference type="Pfam" id="PF01636">
    <property type="entry name" value="APH"/>
    <property type="match status" value="1"/>
</dbReference>
<dbReference type="Gene3D" id="3.90.1200.10">
    <property type="match status" value="1"/>
</dbReference>
<dbReference type="InterPro" id="IPR011009">
    <property type="entry name" value="Kinase-like_dom_sf"/>
</dbReference>
<dbReference type="EMBL" id="JAPEIS010000001">
    <property type="protein sequence ID" value="KAJ8069975.1"/>
    <property type="molecule type" value="Genomic_DNA"/>
</dbReference>
<protein>
    <recommendedName>
        <fullName evidence="1">Aminoglycoside phosphotransferase domain-containing protein</fullName>
    </recommendedName>
</protein>
<keyword evidence="3" id="KW-1185">Reference proteome</keyword>
<feature type="domain" description="Aminoglycoside phosphotransferase" evidence="1">
    <location>
        <begin position="81"/>
        <end position="266"/>
    </location>
</feature>
<reference evidence="2" key="1">
    <citation type="submission" date="2022-11" db="EMBL/GenBank/DDBJ databases">
        <title>Genome Resource of Sclerotinia nivalis Strain SnTB1, a Plant Pathogen Isolated from American Ginseng.</title>
        <authorList>
            <person name="Fan S."/>
        </authorList>
    </citation>
    <scope>NUCLEOTIDE SEQUENCE</scope>
    <source>
        <strain evidence="2">SnTB1</strain>
    </source>
</reference>
<sequence>MSIFKPFKGNTREEYKAQHIKREDFLLCHNCGWNAEYQSSHSYISTIKCTCNARRGIWFIGEKYVLKEREILEYGHESSMGPDVAIQKFLSENSTIPVIKDIIYWKDSNSHFFFMEKAPGTTLMSIFGTLTHDQMRAYAKEVVEYLVQLRKFTSTKIEGPDGSRLRDRILGPQFQVHYVTDDVEEWWAQVEPHLVYRRGHQISTAETELWKKDFKSRYPVIGGPYVLTHSDLDATNIMVKDGHVSAIIDWEHGGYLPEWWEAVGTLHVQPGYWSYCLKEEMIKQIGPWPTTEVKFHEEYMRAYTDKRGPALAEWKYFDRNLPCPNYANYIKEDNDGPQTTYFRSQREAREAATLAAFKALNLEERENLIRKKDS</sequence>
<dbReference type="Proteomes" id="UP001152300">
    <property type="component" value="Unassembled WGS sequence"/>
</dbReference>
<dbReference type="OrthoDB" id="8300194at2759"/>
<evidence type="ECO:0000259" key="1">
    <source>
        <dbReference type="Pfam" id="PF01636"/>
    </source>
</evidence>
<organism evidence="2 3">
    <name type="scientific">Sclerotinia nivalis</name>
    <dbReference type="NCBI Taxonomy" id="352851"/>
    <lineage>
        <taxon>Eukaryota</taxon>
        <taxon>Fungi</taxon>
        <taxon>Dikarya</taxon>
        <taxon>Ascomycota</taxon>
        <taxon>Pezizomycotina</taxon>
        <taxon>Leotiomycetes</taxon>
        <taxon>Helotiales</taxon>
        <taxon>Sclerotiniaceae</taxon>
        <taxon>Sclerotinia</taxon>
    </lineage>
</organism>
<dbReference type="PANTHER" id="PTHR21310">
    <property type="entry name" value="AMINOGLYCOSIDE PHOSPHOTRANSFERASE-RELATED-RELATED"/>
    <property type="match status" value="1"/>
</dbReference>
<dbReference type="InterPro" id="IPR002575">
    <property type="entry name" value="Aminoglycoside_PTrfase"/>
</dbReference>
<evidence type="ECO:0000313" key="2">
    <source>
        <dbReference type="EMBL" id="KAJ8069975.1"/>
    </source>
</evidence>
<dbReference type="SUPFAM" id="SSF56112">
    <property type="entry name" value="Protein kinase-like (PK-like)"/>
    <property type="match status" value="1"/>
</dbReference>
<accession>A0A9X0DPP4</accession>
<proteinExistence type="predicted"/>
<comment type="caution">
    <text evidence="2">The sequence shown here is derived from an EMBL/GenBank/DDBJ whole genome shotgun (WGS) entry which is preliminary data.</text>
</comment>
<gene>
    <name evidence="2" type="ORF">OCU04_000379</name>
</gene>